<evidence type="ECO:0000256" key="2">
    <source>
        <dbReference type="ARBA" id="ARBA00005992"/>
    </source>
</evidence>
<keyword evidence="12" id="KW-1185">Reference proteome</keyword>
<dbReference type="InterPro" id="IPR038063">
    <property type="entry name" value="Transpep_catalytic_dom"/>
</dbReference>
<accession>A0ABW5DIM7</accession>
<keyword evidence="3" id="KW-0328">Glycosyltransferase</keyword>
<evidence type="ECO:0000313" key="12">
    <source>
        <dbReference type="Proteomes" id="UP001597373"/>
    </source>
</evidence>
<dbReference type="Gene3D" id="2.40.440.10">
    <property type="entry name" value="L,D-transpeptidase catalytic domain-like"/>
    <property type="match status" value="1"/>
</dbReference>
<gene>
    <name evidence="11" type="ORF">ACFSMZ_14365</name>
</gene>
<dbReference type="GO" id="GO:0016746">
    <property type="term" value="F:acyltransferase activity"/>
    <property type="evidence" value="ECO:0007669"/>
    <property type="project" value="UniProtKB-KW"/>
</dbReference>
<dbReference type="EC" id="2.3.2.-" evidence="11"/>
<keyword evidence="8 9" id="KW-0961">Cell wall biogenesis/degradation</keyword>
<evidence type="ECO:0000256" key="9">
    <source>
        <dbReference type="PROSITE-ProRule" id="PRU01373"/>
    </source>
</evidence>
<comment type="similarity">
    <text evidence="2">Belongs to the YkuD family.</text>
</comment>
<protein>
    <submittedName>
        <fullName evidence="11">L,D-transpeptidase</fullName>
        <ecNumber evidence="11">2.3.2.-</ecNumber>
    </submittedName>
</protein>
<keyword evidence="4 11" id="KW-0808">Transferase</keyword>
<evidence type="ECO:0000313" key="11">
    <source>
        <dbReference type="EMBL" id="MFD2260933.1"/>
    </source>
</evidence>
<keyword evidence="11" id="KW-0012">Acyltransferase</keyword>
<evidence type="ECO:0000256" key="4">
    <source>
        <dbReference type="ARBA" id="ARBA00022679"/>
    </source>
</evidence>
<reference evidence="12" key="1">
    <citation type="journal article" date="2019" name="Int. J. Syst. Evol. Microbiol.">
        <title>The Global Catalogue of Microorganisms (GCM) 10K type strain sequencing project: providing services to taxonomists for standard genome sequencing and annotation.</title>
        <authorList>
            <consortium name="The Broad Institute Genomics Platform"/>
            <consortium name="The Broad Institute Genome Sequencing Center for Infectious Disease"/>
            <person name="Wu L."/>
            <person name="Ma J."/>
        </authorList>
    </citation>
    <scope>NUCLEOTIDE SEQUENCE [LARGE SCALE GENOMIC DNA]</scope>
    <source>
        <strain evidence="12">KCTC 23707</strain>
    </source>
</reference>
<proteinExistence type="inferred from homology"/>
<dbReference type="Pfam" id="PF03734">
    <property type="entry name" value="YkuD"/>
    <property type="match status" value="1"/>
</dbReference>
<feature type="active site" description="Nucleophile" evidence="9">
    <location>
        <position position="208"/>
    </location>
</feature>
<evidence type="ECO:0000259" key="10">
    <source>
        <dbReference type="PROSITE" id="PS52029"/>
    </source>
</evidence>
<evidence type="ECO:0000256" key="5">
    <source>
        <dbReference type="ARBA" id="ARBA00022801"/>
    </source>
</evidence>
<feature type="active site" description="Proton donor/acceptor" evidence="9">
    <location>
        <position position="192"/>
    </location>
</feature>
<evidence type="ECO:0000256" key="7">
    <source>
        <dbReference type="ARBA" id="ARBA00022984"/>
    </source>
</evidence>
<dbReference type="RefSeq" id="WP_345098205.1">
    <property type="nucleotide sequence ID" value="NZ_BAABGS010000012.1"/>
</dbReference>
<dbReference type="InterPro" id="IPR050979">
    <property type="entry name" value="LD-transpeptidase"/>
</dbReference>
<evidence type="ECO:0000256" key="6">
    <source>
        <dbReference type="ARBA" id="ARBA00022960"/>
    </source>
</evidence>
<organism evidence="11 12">
    <name type="scientific">Chelativorans composti</name>
    <dbReference type="NCBI Taxonomy" id="768533"/>
    <lineage>
        <taxon>Bacteria</taxon>
        <taxon>Pseudomonadati</taxon>
        <taxon>Pseudomonadota</taxon>
        <taxon>Alphaproteobacteria</taxon>
        <taxon>Hyphomicrobiales</taxon>
        <taxon>Phyllobacteriaceae</taxon>
        <taxon>Chelativorans</taxon>
    </lineage>
</organism>
<name>A0ABW5DIM7_9HYPH</name>
<feature type="domain" description="L,D-TPase catalytic" evidence="10">
    <location>
        <begin position="93"/>
        <end position="232"/>
    </location>
</feature>
<dbReference type="PROSITE" id="PS52029">
    <property type="entry name" value="LD_TPASE"/>
    <property type="match status" value="1"/>
</dbReference>
<dbReference type="PANTHER" id="PTHR30582">
    <property type="entry name" value="L,D-TRANSPEPTIDASE"/>
    <property type="match status" value="1"/>
</dbReference>
<comment type="pathway">
    <text evidence="1 9">Cell wall biogenesis; peptidoglycan biosynthesis.</text>
</comment>
<comment type="caution">
    <text evidence="11">The sequence shown here is derived from an EMBL/GenBank/DDBJ whole genome shotgun (WGS) entry which is preliminary data.</text>
</comment>
<keyword evidence="6 9" id="KW-0133">Cell shape</keyword>
<dbReference type="CDD" id="cd16913">
    <property type="entry name" value="YkuD_like"/>
    <property type="match status" value="1"/>
</dbReference>
<dbReference type="SUPFAM" id="SSF141523">
    <property type="entry name" value="L,D-transpeptidase catalytic domain-like"/>
    <property type="match status" value="1"/>
</dbReference>
<evidence type="ECO:0000256" key="3">
    <source>
        <dbReference type="ARBA" id="ARBA00022676"/>
    </source>
</evidence>
<dbReference type="InterPro" id="IPR005490">
    <property type="entry name" value="LD_TPept_cat_dom"/>
</dbReference>
<keyword evidence="5" id="KW-0378">Hydrolase</keyword>
<evidence type="ECO:0000256" key="1">
    <source>
        <dbReference type="ARBA" id="ARBA00004752"/>
    </source>
</evidence>
<dbReference type="PANTHER" id="PTHR30582:SF24">
    <property type="entry name" value="L,D-TRANSPEPTIDASE ERFK_SRFK-RELATED"/>
    <property type="match status" value="1"/>
</dbReference>
<dbReference type="Proteomes" id="UP001597373">
    <property type="component" value="Unassembled WGS sequence"/>
</dbReference>
<dbReference type="EMBL" id="JBHUIR010000054">
    <property type="protein sequence ID" value="MFD2260933.1"/>
    <property type="molecule type" value="Genomic_DNA"/>
</dbReference>
<keyword evidence="7 9" id="KW-0573">Peptidoglycan synthesis</keyword>
<sequence length="243" mass="27051">MPDDSHSHPAPSEFPAARMFRRQLLLGIGAAAPSGCMTERRRTIAEPPAPPPTPPMYFAMEDDGHYIPEVNMSQFNPAYIRTEVDFETDERPGTLIVDTPNRYLYHVHGDGRATRYGIGVGRSGFSWSGRANVGYKRKWPRWVPPAEMIAREPDLEPYSSANGGMAPGINNPLGSRALYIFRNGKDTIYRIHGSREAWSIGRAVSSGCIRMINQDIIHLYDRVDVGAPIVVLPDLSEQTIESI</sequence>
<evidence type="ECO:0000256" key="8">
    <source>
        <dbReference type="ARBA" id="ARBA00023316"/>
    </source>
</evidence>